<dbReference type="EMBL" id="CP000812">
    <property type="protein sequence ID" value="ABV33560.1"/>
    <property type="molecule type" value="Genomic_DNA"/>
</dbReference>
<dbReference type="PROSITE" id="PS51354">
    <property type="entry name" value="GLUTAREDOXIN_2"/>
    <property type="match status" value="1"/>
</dbReference>
<dbReference type="OrthoDB" id="9795531at2"/>
<reference evidence="4 5" key="2">
    <citation type="journal article" date="2009" name="Proc. Natl. Acad. Sci. U.S.A.">
        <title>On the chimeric nature, thermophilic origin, and phylogenetic placement of the Thermotogales.</title>
        <authorList>
            <person name="Zhaxybayeva O."/>
            <person name="Swithers K.S."/>
            <person name="Lapierre P."/>
            <person name="Fournier G.P."/>
            <person name="Bickhart D.M."/>
            <person name="DeBoy R.T."/>
            <person name="Nelson K.E."/>
            <person name="Nesbo C.L."/>
            <person name="Doolittle W.F."/>
            <person name="Gogarten J.P."/>
            <person name="Noll K.M."/>
        </authorList>
    </citation>
    <scope>NUCLEOTIDE SEQUENCE [LARGE SCALE GENOMIC DNA]</scope>
    <source>
        <strain evidence="5">ATCC BAA-301 / DSM 14385 / NBRC 107922 / TMO</strain>
    </source>
</reference>
<feature type="domain" description="Glutaredoxin" evidence="3">
    <location>
        <begin position="4"/>
        <end position="63"/>
    </location>
</feature>
<dbReference type="InterPro" id="IPR011767">
    <property type="entry name" value="GLR_AS"/>
</dbReference>
<reference evidence="4 5" key="1">
    <citation type="submission" date="2007-08" db="EMBL/GenBank/DDBJ databases">
        <title>Complete sequence of Thermotoga lettingae TMO.</title>
        <authorList>
            <consortium name="US DOE Joint Genome Institute"/>
            <person name="Copeland A."/>
            <person name="Lucas S."/>
            <person name="Lapidus A."/>
            <person name="Barry K."/>
            <person name="Glavina del Rio T."/>
            <person name="Dalin E."/>
            <person name="Tice H."/>
            <person name="Pitluck S."/>
            <person name="Foster B."/>
            <person name="Bruce D."/>
            <person name="Schmutz J."/>
            <person name="Larimer F."/>
            <person name="Land M."/>
            <person name="Hauser L."/>
            <person name="Kyrpides N."/>
            <person name="Mikhailova N."/>
            <person name="Nelson K."/>
            <person name="Gogarten J.P."/>
            <person name="Noll K."/>
            <person name="Richardson P."/>
        </authorList>
    </citation>
    <scope>NUCLEOTIDE SEQUENCE [LARGE SCALE GENOMIC DNA]</scope>
    <source>
        <strain evidence="5">ATCC BAA-301 / DSM 14385 / NBRC 107922 / TMO</strain>
    </source>
</reference>
<dbReference type="CDD" id="cd02976">
    <property type="entry name" value="NrdH"/>
    <property type="match status" value="1"/>
</dbReference>
<evidence type="ECO:0000256" key="2">
    <source>
        <dbReference type="ARBA" id="ARBA00023284"/>
    </source>
</evidence>
<dbReference type="PROSITE" id="PS00194">
    <property type="entry name" value="THIOREDOXIN_1"/>
    <property type="match status" value="1"/>
</dbReference>
<dbReference type="STRING" id="416591.Tlet_0994"/>
<evidence type="ECO:0000313" key="4">
    <source>
        <dbReference type="EMBL" id="ABV33560.1"/>
    </source>
</evidence>
<keyword evidence="2" id="KW-0676">Redox-active center</keyword>
<protein>
    <submittedName>
        <fullName evidence="4">Glutaredoxin-like protein, YruB-family</fullName>
    </submittedName>
</protein>
<dbReference type="KEGG" id="tle:Tlet_0994"/>
<dbReference type="eggNOG" id="COG0695">
    <property type="taxonomic scope" value="Bacteria"/>
</dbReference>
<dbReference type="GO" id="GO:0009055">
    <property type="term" value="F:electron transfer activity"/>
    <property type="evidence" value="ECO:0007669"/>
    <property type="project" value="TreeGrafter"/>
</dbReference>
<dbReference type="InterPro" id="IPR002109">
    <property type="entry name" value="Glutaredoxin"/>
</dbReference>
<dbReference type="GO" id="GO:0045454">
    <property type="term" value="P:cell redox homeostasis"/>
    <property type="evidence" value="ECO:0007669"/>
    <property type="project" value="TreeGrafter"/>
</dbReference>
<keyword evidence="1" id="KW-1015">Disulfide bond</keyword>
<keyword evidence="5" id="KW-1185">Reference proteome</keyword>
<dbReference type="HOGENOM" id="CLU_026126_9_3_0"/>
<evidence type="ECO:0000256" key="1">
    <source>
        <dbReference type="ARBA" id="ARBA00023157"/>
    </source>
</evidence>
<dbReference type="PROSITE" id="PS00195">
    <property type="entry name" value="GLUTAREDOXIN_1"/>
    <property type="match status" value="1"/>
</dbReference>
<dbReference type="Pfam" id="PF00462">
    <property type="entry name" value="Glutaredoxin"/>
    <property type="match status" value="1"/>
</dbReference>
<dbReference type="InterPro" id="IPR014025">
    <property type="entry name" value="Glutaredoxin_subgr"/>
</dbReference>
<dbReference type="NCBIfam" id="TIGR02196">
    <property type="entry name" value="GlrX_YruB"/>
    <property type="match status" value="1"/>
</dbReference>
<dbReference type="InterPro" id="IPR051548">
    <property type="entry name" value="Grx-like_ET"/>
</dbReference>
<dbReference type="PANTHER" id="PTHR34386">
    <property type="entry name" value="GLUTAREDOXIN"/>
    <property type="match status" value="1"/>
</dbReference>
<name>A8F5X6_PSELT</name>
<dbReference type="PANTHER" id="PTHR34386:SF1">
    <property type="entry name" value="GLUTAREDOXIN-LIKE PROTEIN NRDH"/>
    <property type="match status" value="1"/>
</dbReference>
<sequence length="78" mass="8746">MYKITVYTAPGCPYCVKVKSYLRELGLKFTEVDVSKSQKDAEKLVRRTGQTGVPVVEIGNQLVIGFDRARIDKLLGVR</sequence>
<dbReference type="Proteomes" id="UP000002016">
    <property type="component" value="Chromosome"/>
</dbReference>
<evidence type="ECO:0000313" key="5">
    <source>
        <dbReference type="Proteomes" id="UP000002016"/>
    </source>
</evidence>
<dbReference type="SUPFAM" id="SSF52833">
    <property type="entry name" value="Thioredoxin-like"/>
    <property type="match status" value="1"/>
</dbReference>
<accession>A8F5X6</accession>
<proteinExistence type="predicted"/>
<dbReference type="InterPro" id="IPR011911">
    <property type="entry name" value="GlrX_YruB"/>
</dbReference>
<dbReference type="AlphaFoldDB" id="A8F5X6"/>
<dbReference type="InterPro" id="IPR017937">
    <property type="entry name" value="Thioredoxin_CS"/>
</dbReference>
<dbReference type="InterPro" id="IPR036249">
    <property type="entry name" value="Thioredoxin-like_sf"/>
</dbReference>
<dbReference type="RefSeq" id="WP_012003041.1">
    <property type="nucleotide sequence ID" value="NC_009828.1"/>
</dbReference>
<dbReference type="PRINTS" id="PR00160">
    <property type="entry name" value="GLUTAREDOXIN"/>
</dbReference>
<organism evidence="4 5">
    <name type="scientific">Pseudothermotoga lettingae (strain ATCC BAA-301 / DSM 14385 / NBRC 107922 / TMO)</name>
    <name type="common">Thermotoga lettingae</name>
    <dbReference type="NCBI Taxonomy" id="416591"/>
    <lineage>
        <taxon>Bacteria</taxon>
        <taxon>Thermotogati</taxon>
        <taxon>Thermotogota</taxon>
        <taxon>Thermotogae</taxon>
        <taxon>Thermotogales</taxon>
        <taxon>Thermotogaceae</taxon>
        <taxon>Pseudothermotoga</taxon>
    </lineage>
</organism>
<dbReference type="Gene3D" id="3.40.30.10">
    <property type="entry name" value="Glutaredoxin"/>
    <property type="match status" value="1"/>
</dbReference>
<gene>
    <name evidence="4" type="ordered locus">Tlet_0994</name>
</gene>
<evidence type="ECO:0000259" key="3">
    <source>
        <dbReference type="Pfam" id="PF00462"/>
    </source>
</evidence>